<dbReference type="AlphaFoldDB" id="A0A6G1KMP2"/>
<dbReference type="EMBL" id="MU005765">
    <property type="protein sequence ID" value="KAF2713903.1"/>
    <property type="molecule type" value="Genomic_DNA"/>
</dbReference>
<feature type="region of interest" description="Disordered" evidence="1">
    <location>
        <begin position="1"/>
        <end position="72"/>
    </location>
</feature>
<feature type="compositionally biased region" description="Basic and acidic residues" evidence="1">
    <location>
        <begin position="174"/>
        <end position="190"/>
    </location>
</feature>
<accession>A0A6G1KMP2</accession>
<dbReference type="OrthoDB" id="4764735at2759"/>
<organism evidence="2 3">
    <name type="scientific">Pleomassaria siparia CBS 279.74</name>
    <dbReference type="NCBI Taxonomy" id="1314801"/>
    <lineage>
        <taxon>Eukaryota</taxon>
        <taxon>Fungi</taxon>
        <taxon>Dikarya</taxon>
        <taxon>Ascomycota</taxon>
        <taxon>Pezizomycotina</taxon>
        <taxon>Dothideomycetes</taxon>
        <taxon>Pleosporomycetidae</taxon>
        <taxon>Pleosporales</taxon>
        <taxon>Pleomassariaceae</taxon>
        <taxon>Pleomassaria</taxon>
    </lineage>
</organism>
<gene>
    <name evidence="2" type="ORF">K504DRAFT_530811</name>
</gene>
<reference evidence="2" key="1">
    <citation type="journal article" date="2020" name="Stud. Mycol.">
        <title>101 Dothideomycetes genomes: a test case for predicting lifestyles and emergence of pathogens.</title>
        <authorList>
            <person name="Haridas S."/>
            <person name="Albert R."/>
            <person name="Binder M."/>
            <person name="Bloem J."/>
            <person name="Labutti K."/>
            <person name="Salamov A."/>
            <person name="Andreopoulos B."/>
            <person name="Baker S."/>
            <person name="Barry K."/>
            <person name="Bills G."/>
            <person name="Bluhm B."/>
            <person name="Cannon C."/>
            <person name="Castanera R."/>
            <person name="Culley D."/>
            <person name="Daum C."/>
            <person name="Ezra D."/>
            <person name="Gonzalez J."/>
            <person name="Henrissat B."/>
            <person name="Kuo A."/>
            <person name="Liang C."/>
            <person name="Lipzen A."/>
            <person name="Lutzoni F."/>
            <person name="Magnuson J."/>
            <person name="Mondo S."/>
            <person name="Nolan M."/>
            <person name="Ohm R."/>
            <person name="Pangilinan J."/>
            <person name="Park H.-J."/>
            <person name="Ramirez L."/>
            <person name="Alfaro M."/>
            <person name="Sun H."/>
            <person name="Tritt A."/>
            <person name="Yoshinaga Y."/>
            <person name="Zwiers L.-H."/>
            <person name="Turgeon B."/>
            <person name="Goodwin S."/>
            <person name="Spatafora J."/>
            <person name="Crous P."/>
            <person name="Grigoriev I."/>
        </authorList>
    </citation>
    <scope>NUCLEOTIDE SEQUENCE</scope>
    <source>
        <strain evidence="2">CBS 279.74</strain>
    </source>
</reference>
<evidence type="ECO:0000313" key="3">
    <source>
        <dbReference type="Proteomes" id="UP000799428"/>
    </source>
</evidence>
<evidence type="ECO:0000256" key="1">
    <source>
        <dbReference type="SAM" id="MobiDB-lite"/>
    </source>
</evidence>
<name>A0A6G1KMP2_9PLEO</name>
<feature type="region of interest" description="Disordered" evidence="1">
    <location>
        <begin position="171"/>
        <end position="196"/>
    </location>
</feature>
<protein>
    <submittedName>
        <fullName evidence="2">Uncharacterized protein</fullName>
    </submittedName>
</protein>
<keyword evidence="3" id="KW-1185">Reference proteome</keyword>
<dbReference type="Proteomes" id="UP000799428">
    <property type="component" value="Unassembled WGS sequence"/>
</dbReference>
<proteinExistence type="predicted"/>
<sequence>MSSGRPQEVPCAENNAPPPPYSTNKASNISIPVKTATADGLVTEETTDDRANVASDSSTSESIGDGSGTSRHAEVAEAASKLDLTNTLFTFGPRGNFVLGNERVAYLLSATAKITSCGMELPYTVALGEDNRYFVACKGATGSPTWATSCEPEPAAIKTTLGSTLKKRWFSRSKGKEKSQPEPKREHDAPSKSAQWSRWVENLPTNLQDLKETRVYFGAGARYYAYSTKGCIWHDIPQKMEALLEKRHEATATRPRLVALGKADSFVLIWPDGTLDYDLCELYPDAEKALSSHHTTPISFIALDPFYSKAYFLEYSSGMITYIFSALISPLVSEQINLVVKATLQMRAVKSGKTYHLKETKSGGICVVVISPETKHTWTAELCNKELKQGEETTSQKFGPGSG</sequence>
<evidence type="ECO:0000313" key="2">
    <source>
        <dbReference type="EMBL" id="KAF2713903.1"/>
    </source>
</evidence>